<dbReference type="SMART" id="SM00066">
    <property type="entry name" value="GAL4"/>
    <property type="match status" value="1"/>
</dbReference>
<dbReference type="EMBL" id="WIGN01000231">
    <property type="protein sequence ID" value="KAF6803666.1"/>
    <property type="molecule type" value="Genomic_DNA"/>
</dbReference>
<accession>A0A8H6J035</accession>
<gene>
    <name evidence="8" type="ORF">CSOJ01_10742</name>
</gene>
<evidence type="ECO:0000256" key="2">
    <source>
        <dbReference type="ARBA" id="ARBA00022833"/>
    </source>
</evidence>
<keyword evidence="3" id="KW-0805">Transcription regulation</keyword>
<keyword evidence="4" id="KW-0238">DNA-binding</keyword>
<dbReference type="PROSITE" id="PS00463">
    <property type="entry name" value="ZN2_CY6_FUNGAL_1"/>
    <property type="match status" value="1"/>
</dbReference>
<evidence type="ECO:0000313" key="9">
    <source>
        <dbReference type="Proteomes" id="UP000652219"/>
    </source>
</evidence>
<evidence type="ECO:0000313" key="8">
    <source>
        <dbReference type="EMBL" id="KAF6803666.1"/>
    </source>
</evidence>
<dbReference type="GO" id="GO:0000981">
    <property type="term" value="F:DNA-binding transcription factor activity, RNA polymerase II-specific"/>
    <property type="evidence" value="ECO:0007669"/>
    <property type="project" value="InterPro"/>
</dbReference>
<dbReference type="GO" id="GO:0008270">
    <property type="term" value="F:zinc ion binding"/>
    <property type="evidence" value="ECO:0007669"/>
    <property type="project" value="InterPro"/>
</dbReference>
<dbReference type="InterPro" id="IPR036864">
    <property type="entry name" value="Zn2-C6_fun-type_DNA-bd_sf"/>
</dbReference>
<dbReference type="Pfam" id="PF00172">
    <property type="entry name" value="Zn_clus"/>
    <property type="match status" value="1"/>
</dbReference>
<organism evidence="8 9">
    <name type="scientific">Colletotrichum sojae</name>
    <dbReference type="NCBI Taxonomy" id="2175907"/>
    <lineage>
        <taxon>Eukaryota</taxon>
        <taxon>Fungi</taxon>
        <taxon>Dikarya</taxon>
        <taxon>Ascomycota</taxon>
        <taxon>Pezizomycotina</taxon>
        <taxon>Sordariomycetes</taxon>
        <taxon>Hypocreomycetidae</taxon>
        <taxon>Glomerellales</taxon>
        <taxon>Glomerellaceae</taxon>
        <taxon>Colletotrichum</taxon>
        <taxon>Colletotrichum orchidearum species complex</taxon>
    </lineage>
</organism>
<keyword evidence="1" id="KW-0479">Metal-binding</keyword>
<dbReference type="InterPro" id="IPR001138">
    <property type="entry name" value="Zn2Cys6_DnaBD"/>
</dbReference>
<keyword evidence="9" id="KW-1185">Reference proteome</keyword>
<evidence type="ECO:0000256" key="3">
    <source>
        <dbReference type="ARBA" id="ARBA00023015"/>
    </source>
</evidence>
<dbReference type="AlphaFoldDB" id="A0A8H6J035"/>
<comment type="caution">
    <text evidence="8">The sequence shown here is derived from an EMBL/GenBank/DDBJ whole genome shotgun (WGS) entry which is preliminary data.</text>
</comment>
<dbReference type="CDD" id="cd00067">
    <property type="entry name" value="GAL4"/>
    <property type="match status" value="1"/>
</dbReference>
<dbReference type="PANTHER" id="PTHR36206:SF16">
    <property type="entry name" value="TRANSCRIPTION FACTOR DOMAIN-CONTAINING PROTEIN-RELATED"/>
    <property type="match status" value="1"/>
</dbReference>
<keyword evidence="5" id="KW-0804">Transcription</keyword>
<keyword evidence="2" id="KW-0862">Zinc</keyword>
<evidence type="ECO:0000259" key="7">
    <source>
        <dbReference type="PROSITE" id="PS50048"/>
    </source>
</evidence>
<dbReference type="GO" id="GO:0003677">
    <property type="term" value="F:DNA binding"/>
    <property type="evidence" value="ECO:0007669"/>
    <property type="project" value="UniProtKB-KW"/>
</dbReference>
<evidence type="ECO:0000256" key="4">
    <source>
        <dbReference type="ARBA" id="ARBA00023125"/>
    </source>
</evidence>
<protein>
    <submittedName>
        <fullName evidence="8">C6 zinc finger domain protein</fullName>
    </submittedName>
</protein>
<dbReference type="Gene3D" id="4.10.240.10">
    <property type="entry name" value="Zn(2)-C6 fungal-type DNA-binding domain"/>
    <property type="match status" value="1"/>
</dbReference>
<evidence type="ECO:0000256" key="1">
    <source>
        <dbReference type="ARBA" id="ARBA00022723"/>
    </source>
</evidence>
<feature type="domain" description="Zn(2)-C6 fungal-type" evidence="7">
    <location>
        <begin position="12"/>
        <end position="40"/>
    </location>
</feature>
<dbReference type="InterPro" id="IPR052360">
    <property type="entry name" value="Transcr_Regulatory_Proteins"/>
</dbReference>
<name>A0A8H6J035_9PEZI</name>
<keyword evidence="6" id="KW-0539">Nucleus</keyword>
<dbReference type="PROSITE" id="PS50048">
    <property type="entry name" value="ZN2_CY6_FUNGAL_2"/>
    <property type="match status" value="1"/>
</dbReference>
<sequence>MARKGSRKVRTGCITCKVRRVKCDEARPACRRCSATGRTCDGYTAPPPSELRPIRPYVPSAFPGAGSQAERRAIQFFCEMAAPDLPGATEPFFWTHLVPQFSSFVPAVRHALVAVSTLYEDASRTRGEMSSLSYLQKQPLRDNGLALTHYNAAIRELVGTKDESVALLVCVLFICVELLQCNREAALRHSAHGSALLSSPEAREYGWVKQWVTPLFRRLNTLQYFFGGDRSALPDLSVTSTVEMPAQFADLNEAEAMIDDIFNQVFRLVRQGDAYRVGRQRGTTPPTELVDEQRRIAKRLDAWYTMFMNLEGRSKDAARGTQRIFALARYRISRVWSGMAFDPSEMAYDRHQDEFRLMVEEVSQLAGPRARSRGRNSFEFEMGFIAPVSFAVMKCRSLAIRIEALRCLRLLAAPREALWRRDSMFVVCKRVVELEHGTTLDSDGRLSLDEEPVCPGLPPVERRVAHFVAEFLGGRQQDFHGHEIRRKKVVFVMNDADGGVHLVPGKLDEEPVPLPSWSPTYAHDSILATP</sequence>
<evidence type="ECO:0000256" key="6">
    <source>
        <dbReference type="ARBA" id="ARBA00023242"/>
    </source>
</evidence>
<reference evidence="8 9" key="1">
    <citation type="journal article" date="2020" name="Phytopathology">
        <title>Genome Sequence Resources of Colletotrichum truncatum, C. plurivorum, C. musicola, and C. sojae: Four Species Pathogenic to Soybean (Glycine max).</title>
        <authorList>
            <person name="Rogerio F."/>
            <person name="Boufleur T.R."/>
            <person name="Ciampi-Guillardi M."/>
            <person name="Sukno S.A."/>
            <person name="Thon M.R."/>
            <person name="Massola Junior N.S."/>
            <person name="Baroncelli R."/>
        </authorList>
    </citation>
    <scope>NUCLEOTIDE SEQUENCE [LARGE SCALE GENOMIC DNA]</scope>
    <source>
        <strain evidence="8 9">LFN0009</strain>
    </source>
</reference>
<dbReference type="PANTHER" id="PTHR36206">
    <property type="entry name" value="ASPERCRYPTIN BIOSYNTHESIS CLUSTER-SPECIFIC TRANSCRIPTION REGULATOR ATNN-RELATED"/>
    <property type="match status" value="1"/>
</dbReference>
<proteinExistence type="predicted"/>
<dbReference type="Proteomes" id="UP000652219">
    <property type="component" value="Unassembled WGS sequence"/>
</dbReference>
<evidence type="ECO:0000256" key="5">
    <source>
        <dbReference type="ARBA" id="ARBA00023163"/>
    </source>
</evidence>
<dbReference type="SUPFAM" id="SSF57701">
    <property type="entry name" value="Zn2/Cys6 DNA-binding domain"/>
    <property type="match status" value="1"/>
</dbReference>